<dbReference type="EMBL" id="JAIKTU010000005">
    <property type="protein sequence ID" value="MBY0755337.1"/>
    <property type="molecule type" value="Genomic_DNA"/>
</dbReference>
<name>A0ABS7KXG4_CLOSR</name>
<keyword evidence="3" id="KW-1185">Reference proteome</keyword>
<evidence type="ECO:0000313" key="3">
    <source>
        <dbReference type="Proteomes" id="UP001299068"/>
    </source>
</evidence>
<gene>
    <name evidence="2" type="ORF">K5V21_07690</name>
</gene>
<accession>A0ABS7KXG4</accession>
<evidence type="ECO:0000256" key="1">
    <source>
        <dbReference type="SAM" id="Phobius"/>
    </source>
</evidence>
<dbReference type="Proteomes" id="UP001299068">
    <property type="component" value="Unassembled WGS sequence"/>
</dbReference>
<keyword evidence="1" id="KW-1133">Transmembrane helix</keyword>
<feature type="transmembrane region" description="Helical" evidence="1">
    <location>
        <begin position="76"/>
        <end position="97"/>
    </location>
</feature>
<evidence type="ECO:0000313" key="2">
    <source>
        <dbReference type="EMBL" id="MBY0755337.1"/>
    </source>
</evidence>
<comment type="caution">
    <text evidence="2">The sequence shown here is derived from an EMBL/GenBank/DDBJ whole genome shotgun (WGS) entry which is preliminary data.</text>
</comment>
<feature type="transmembrane region" description="Helical" evidence="1">
    <location>
        <begin position="49"/>
        <end position="70"/>
    </location>
</feature>
<dbReference type="RefSeq" id="WP_221860534.1">
    <property type="nucleotide sequence ID" value="NZ_JAIKTU010000005.1"/>
</dbReference>
<feature type="transmembrane region" description="Helical" evidence="1">
    <location>
        <begin position="104"/>
        <end position="122"/>
    </location>
</feature>
<proteinExistence type="predicted"/>
<evidence type="ECO:0008006" key="4">
    <source>
        <dbReference type="Google" id="ProtNLM"/>
    </source>
</evidence>
<organism evidence="2 3">
    <name type="scientific">Clostridium sardiniense</name>
    <name type="common">Clostridium absonum</name>
    <dbReference type="NCBI Taxonomy" id="29369"/>
    <lineage>
        <taxon>Bacteria</taxon>
        <taxon>Bacillati</taxon>
        <taxon>Bacillota</taxon>
        <taxon>Clostridia</taxon>
        <taxon>Eubacteriales</taxon>
        <taxon>Clostridiaceae</taxon>
        <taxon>Clostridium</taxon>
    </lineage>
</organism>
<sequence>MNCIYCGKRCTETSRKVSIDNITFCTCCDECEKRFNKYYNDIEKNKNKFLLLIIISCIVSILGCFLNGVWGLVLPFISFGLTIINYPYTTFGFIELVGARKSITITRTFGLMLIIIGILIYAF</sequence>
<keyword evidence="1" id="KW-0812">Transmembrane</keyword>
<keyword evidence="1" id="KW-0472">Membrane</keyword>
<reference evidence="2 3" key="1">
    <citation type="journal article" date="2021" name="Cell Host Microbe">
        <title>in vivo commensal control of Clostridioides difficile virulence.</title>
        <authorList>
            <person name="Girinathan B.P."/>
            <person name="Dibenedetto N."/>
            <person name="Worley J.N."/>
            <person name="Peltier J."/>
            <person name="Arrieta-Ortiz M.L."/>
            <person name="Rupa Christinal Immanuel S."/>
            <person name="Lavin R."/>
            <person name="Delaney M.L."/>
            <person name="Cummins C."/>
            <person name="Hoffmann M."/>
            <person name="Luo Y."/>
            <person name="Gonzalez-Escalona N."/>
            <person name="Allard M."/>
            <person name="Onderdonk A.B."/>
            <person name="Gerber G.K."/>
            <person name="Sonenshein A.L."/>
            <person name="Baliga N."/>
            <person name="Dupuy B."/>
            <person name="Bry L."/>
        </authorList>
    </citation>
    <scope>NUCLEOTIDE SEQUENCE [LARGE SCALE GENOMIC DNA]</scope>
    <source>
        <strain evidence="2 3">DSM 599</strain>
    </source>
</reference>
<protein>
    <recommendedName>
        <fullName evidence="4">TRASH domain-containing protein</fullName>
    </recommendedName>
</protein>